<evidence type="ECO:0000259" key="3">
    <source>
        <dbReference type="Pfam" id="PF16002"/>
    </source>
</evidence>
<dbReference type="PANTHER" id="PTHR13425">
    <property type="entry name" value="HEADCASE PROTEIN"/>
    <property type="match status" value="1"/>
</dbReference>
<feature type="region of interest" description="Disordered" evidence="1">
    <location>
        <begin position="195"/>
        <end position="216"/>
    </location>
</feature>
<dbReference type="Pfam" id="PF15353">
    <property type="entry name" value="HECA_N"/>
    <property type="match status" value="1"/>
</dbReference>
<feature type="domain" description="Headcase N-terminal" evidence="2">
    <location>
        <begin position="42"/>
        <end position="142"/>
    </location>
</feature>
<sequence>MPHHPKHLGRALRGAIGVENQLQLVDEDGYEPEPMPLNPAYCCVPMGCPRQKTEPIDPDNPGDAVRVLCNNENCDMGKWMHGECFEQWEQHVLAFLRSCGRARSWSEKQRMQNLWTKKGYDLAFKVCDCRCGRGHIRKDLNYIPQAKSVDTRPKRHKKKPTERSMPNLSKSYVMPHNPVNIAAIGTGRPQLRIRTSSFSSTGSSPPSSAGTPPLTPSNTKSKFDFFTDAAQAASGNIFRKRTDFSVFNMLPRYLQNPYQIKMEDEGPHGNDETRCFVLTNLSTHQVTSVRCAACLIELPVFDKYPLIDGTFFLSPQSYNSELQVLFQHKMLHLNAVCMRCLTGHGREIRCKACRTQWLGAMLVIGTMYSYDIFAAMPCCARRLGCKNCHQTILDPGCTFQFFSEYSKVLQCPHCKVEDYHFIKPIKDVFNIRQSIC</sequence>
<dbReference type="InterPro" id="IPR054537">
    <property type="entry name" value="HECA_N"/>
</dbReference>
<dbReference type="EMBL" id="JAODUP010000009">
    <property type="protein sequence ID" value="KAK2169492.1"/>
    <property type="molecule type" value="Genomic_DNA"/>
</dbReference>
<dbReference type="PANTHER" id="PTHR13425:SF3">
    <property type="entry name" value="HEADCASE PROTEIN HOMOLOG"/>
    <property type="match status" value="1"/>
</dbReference>
<evidence type="ECO:0000256" key="1">
    <source>
        <dbReference type="SAM" id="MobiDB-lite"/>
    </source>
</evidence>
<dbReference type="AlphaFoldDB" id="A0AAD9NGJ9"/>
<evidence type="ECO:0000259" key="2">
    <source>
        <dbReference type="Pfam" id="PF15353"/>
    </source>
</evidence>
<evidence type="ECO:0008006" key="6">
    <source>
        <dbReference type="Google" id="ProtNLM"/>
    </source>
</evidence>
<evidence type="ECO:0000313" key="4">
    <source>
        <dbReference type="EMBL" id="KAK2169492.1"/>
    </source>
</evidence>
<accession>A0AAD9NGJ9</accession>
<organism evidence="4 5">
    <name type="scientific">Paralvinella palmiformis</name>
    <dbReference type="NCBI Taxonomy" id="53620"/>
    <lineage>
        <taxon>Eukaryota</taxon>
        <taxon>Metazoa</taxon>
        <taxon>Spiralia</taxon>
        <taxon>Lophotrochozoa</taxon>
        <taxon>Annelida</taxon>
        <taxon>Polychaeta</taxon>
        <taxon>Sedentaria</taxon>
        <taxon>Canalipalpata</taxon>
        <taxon>Terebellida</taxon>
        <taxon>Terebelliformia</taxon>
        <taxon>Alvinellidae</taxon>
        <taxon>Paralvinella</taxon>
    </lineage>
</organism>
<feature type="domain" description="Headcase middle" evidence="3">
    <location>
        <begin position="232"/>
        <end position="425"/>
    </location>
</feature>
<gene>
    <name evidence="4" type="ORF">LSH36_9g03023</name>
</gene>
<dbReference type="InterPro" id="IPR031947">
    <property type="entry name" value="Headcase_mid"/>
</dbReference>
<comment type="caution">
    <text evidence="4">The sequence shown here is derived from an EMBL/GenBank/DDBJ whole genome shotgun (WGS) entry which is preliminary data.</text>
</comment>
<proteinExistence type="predicted"/>
<feature type="region of interest" description="Disordered" evidence="1">
    <location>
        <begin position="146"/>
        <end position="172"/>
    </location>
</feature>
<dbReference type="InterPro" id="IPR026066">
    <property type="entry name" value="Headcase"/>
</dbReference>
<evidence type="ECO:0000313" key="5">
    <source>
        <dbReference type="Proteomes" id="UP001208570"/>
    </source>
</evidence>
<feature type="compositionally biased region" description="Low complexity" evidence="1">
    <location>
        <begin position="195"/>
        <end position="212"/>
    </location>
</feature>
<name>A0AAD9NGJ9_9ANNE</name>
<protein>
    <recommendedName>
        <fullName evidence="6">Headcase middle domain-containing protein</fullName>
    </recommendedName>
</protein>
<keyword evidence="5" id="KW-1185">Reference proteome</keyword>
<dbReference type="Proteomes" id="UP001208570">
    <property type="component" value="Unassembled WGS sequence"/>
</dbReference>
<reference evidence="4" key="1">
    <citation type="journal article" date="2023" name="Mol. Biol. Evol.">
        <title>Third-Generation Sequencing Reveals the Adaptive Role of the Epigenome in Three Deep-Sea Polychaetes.</title>
        <authorList>
            <person name="Perez M."/>
            <person name="Aroh O."/>
            <person name="Sun Y."/>
            <person name="Lan Y."/>
            <person name="Juniper S.K."/>
            <person name="Young C.R."/>
            <person name="Angers B."/>
            <person name="Qian P.Y."/>
        </authorList>
    </citation>
    <scope>NUCLEOTIDE SEQUENCE</scope>
    <source>
        <strain evidence="4">P08H-3</strain>
    </source>
</reference>
<dbReference type="Pfam" id="PF16002">
    <property type="entry name" value="Headcase"/>
    <property type="match status" value="1"/>
</dbReference>